<evidence type="ECO:0000313" key="3">
    <source>
        <dbReference type="Proteomes" id="UP001487740"/>
    </source>
</evidence>
<protein>
    <submittedName>
        <fullName evidence="2">Uncharacterized protein</fullName>
    </submittedName>
</protein>
<dbReference type="EMBL" id="JARAKH010000030">
    <property type="protein sequence ID" value="KAK8387529.1"/>
    <property type="molecule type" value="Genomic_DNA"/>
</dbReference>
<sequence length="115" mass="12212">MPLHVGSGRYFPTSLHMLLCMKGASCEEAVISGVVATFVRKRQWLSCTRGWRGSGKESGFGPGKKGHSGASRHGGGWCPPGHRGVYKHYLLGDAARAGSCCCAGGAAWNPHELRD</sequence>
<dbReference type="Proteomes" id="UP001487740">
    <property type="component" value="Unassembled WGS sequence"/>
</dbReference>
<accession>A0AAW0TIK0</accession>
<keyword evidence="3" id="KW-1185">Reference proteome</keyword>
<feature type="region of interest" description="Disordered" evidence="1">
    <location>
        <begin position="55"/>
        <end position="77"/>
    </location>
</feature>
<organism evidence="2 3">
    <name type="scientific">Scylla paramamosain</name>
    <name type="common">Mud crab</name>
    <dbReference type="NCBI Taxonomy" id="85552"/>
    <lineage>
        <taxon>Eukaryota</taxon>
        <taxon>Metazoa</taxon>
        <taxon>Ecdysozoa</taxon>
        <taxon>Arthropoda</taxon>
        <taxon>Crustacea</taxon>
        <taxon>Multicrustacea</taxon>
        <taxon>Malacostraca</taxon>
        <taxon>Eumalacostraca</taxon>
        <taxon>Eucarida</taxon>
        <taxon>Decapoda</taxon>
        <taxon>Pleocyemata</taxon>
        <taxon>Brachyura</taxon>
        <taxon>Eubrachyura</taxon>
        <taxon>Portunoidea</taxon>
        <taxon>Portunidae</taxon>
        <taxon>Portuninae</taxon>
        <taxon>Scylla</taxon>
    </lineage>
</organism>
<gene>
    <name evidence="2" type="ORF">O3P69_018218</name>
</gene>
<evidence type="ECO:0000256" key="1">
    <source>
        <dbReference type="SAM" id="MobiDB-lite"/>
    </source>
</evidence>
<dbReference type="AlphaFoldDB" id="A0AAW0TIK0"/>
<reference evidence="2 3" key="1">
    <citation type="submission" date="2023-03" db="EMBL/GenBank/DDBJ databases">
        <title>High-quality genome of Scylla paramamosain provides insights in environmental adaptation.</title>
        <authorList>
            <person name="Zhang L."/>
        </authorList>
    </citation>
    <scope>NUCLEOTIDE SEQUENCE [LARGE SCALE GENOMIC DNA]</scope>
    <source>
        <strain evidence="2">LZ_2023a</strain>
        <tissue evidence="2">Muscle</tissue>
    </source>
</reference>
<evidence type="ECO:0000313" key="2">
    <source>
        <dbReference type="EMBL" id="KAK8387529.1"/>
    </source>
</evidence>
<name>A0AAW0TIK0_SCYPA</name>
<proteinExistence type="predicted"/>
<comment type="caution">
    <text evidence="2">The sequence shown here is derived from an EMBL/GenBank/DDBJ whole genome shotgun (WGS) entry which is preliminary data.</text>
</comment>